<feature type="transmembrane region" description="Helical" evidence="2">
    <location>
        <begin position="66"/>
        <end position="83"/>
    </location>
</feature>
<evidence type="ECO:0000256" key="2">
    <source>
        <dbReference type="SAM" id="Phobius"/>
    </source>
</evidence>
<protein>
    <submittedName>
        <fullName evidence="3">Uncharacterized protein</fullName>
    </submittedName>
</protein>
<gene>
    <name evidence="3" type="ORF">D8674_026491</name>
</gene>
<keyword evidence="4" id="KW-1185">Reference proteome</keyword>
<reference evidence="3 4" key="1">
    <citation type="submission" date="2019-09" db="EMBL/GenBank/DDBJ databases">
        <authorList>
            <person name="Ou C."/>
        </authorList>
    </citation>
    <scope>NUCLEOTIDE SEQUENCE [LARGE SCALE GENOMIC DNA]</scope>
    <source>
        <strain evidence="3">S2</strain>
        <tissue evidence="3">Leaf</tissue>
    </source>
</reference>
<name>A0A5N5I9M8_9ROSA</name>
<dbReference type="EMBL" id="SMOL01000004">
    <property type="protein sequence ID" value="KAB2635957.1"/>
    <property type="molecule type" value="Genomic_DNA"/>
</dbReference>
<accession>A0A5N5I9M8</accession>
<proteinExistence type="predicted"/>
<dbReference type="AlphaFoldDB" id="A0A5N5I9M8"/>
<reference evidence="4" key="2">
    <citation type="submission" date="2019-10" db="EMBL/GenBank/DDBJ databases">
        <title>A de novo genome assembly of a pear dwarfing rootstock.</title>
        <authorList>
            <person name="Wang F."/>
            <person name="Wang J."/>
            <person name="Li S."/>
            <person name="Zhang Y."/>
            <person name="Fang M."/>
            <person name="Ma L."/>
            <person name="Zhao Y."/>
            <person name="Jiang S."/>
        </authorList>
    </citation>
    <scope>NUCLEOTIDE SEQUENCE [LARGE SCALE GENOMIC DNA]</scope>
</reference>
<dbReference type="OrthoDB" id="1665692at2759"/>
<dbReference type="Proteomes" id="UP000327157">
    <property type="component" value="Chromosome 5"/>
</dbReference>
<keyword evidence="2" id="KW-0812">Transmembrane</keyword>
<organism evidence="3 4">
    <name type="scientific">Pyrus ussuriensis x Pyrus communis</name>
    <dbReference type="NCBI Taxonomy" id="2448454"/>
    <lineage>
        <taxon>Eukaryota</taxon>
        <taxon>Viridiplantae</taxon>
        <taxon>Streptophyta</taxon>
        <taxon>Embryophyta</taxon>
        <taxon>Tracheophyta</taxon>
        <taxon>Spermatophyta</taxon>
        <taxon>Magnoliopsida</taxon>
        <taxon>eudicotyledons</taxon>
        <taxon>Gunneridae</taxon>
        <taxon>Pentapetalae</taxon>
        <taxon>rosids</taxon>
        <taxon>fabids</taxon>
        <taxon>Rosales</taxon>
        <taxon>Rosaceae</taxon>
        <taxon>Amygdaloideae</taxon>
        <taxon>Maleae</taxon>
        <taxon>Pyrus</taxon>
    </lineage>
</organism>
<sequence>MSNIIRSHKAVTTEPRLPPSAQPVSQMLMSPASSVALIVSARHGHRRPCTPDTPSTSTTDASGSKQGFVISFGLTLILYFFAAKKNNWRPCCQLKTTKISWVTNGRITIRYDEQYRAAPTAEQHSPLAHNIGHVVWTYCLMQWKSWKVMPDEVRTKVHTQLSTNYNFKDINDEMLAYINRLFAKRNK</sequence>
<feature type="region of interest" description="Disordered" evidence="1">
    <location>
        <begin position="1"/>
        <end position="21"/>
    </location>
</feature>
<evidence type="ECO:0000256" key="1">
    <source>
        <dbReference type="SAM" id="MobiDB-lite"/>
    </source>
</evidence>
<evidence type="ECO:0000313" key="3">
    <source>
        <dbReference type="EMBL" id="KAB2635957.1"/>
    </source>
</evidence>
<comment type="caution">
    <text evidence="3">The sequence shown here is derived from an EMBL/GenBank/DDBJ whole genome shotgun (WGS) entry which is preliminary data.</text>
</comment>
<reference evidence="3 4" key="3">
    <citation type="submission" date="2019-11" db="EMBL/GenBank/DDBJ databases">
        <title>A de novo genome assembly of a pear dwarfing rootstock.</title>
        <authorList>
            <person name="Wang F."/>
            <person name="Wang J."/>
            <person name="Li S."/>
            <person name="Zhang Y."/>
            <person name="Fang M."/>
            <person name="Ma L."/>
            <person name="Zhao Y."/>
            <person name="Jiang S."/>
        </authorList>
    </citation>
    <scope>NUCLEOTIDE SEQUENCE [LARGE SCALE GENOMIC DNA]</scope>
    <source>
        <strain evidence="3">S2</strain>
        <tissue evidence="3">Leaf</tissue>
    </source>
</reference>
<evidence type="ECO:0000313" key="4">
    <source>
        <dbReference type="Proteomes" id="UP000327157"/>
    </source>
</evidence>
<keyword evidence="2" id="KW-0472">Membrane</keyword>
<keyword evidence="2" id="KW-1133">Transmembrane helix</keyword>